<feature type="region of interest" description="Disordered" evidence="6">
    <location>
        <begin position="609"/>
        <end position="702"/>
    </location>
</feature>
<keyword evidence="2" id="KW-0677">Repeat</keyword>
<sequence length="702" mass="75077">MALPRESAFLPTIKCSSCGRDVEISMMGDHLCGGPTAELSPPPEADEGFGLQLSQPISAKYGRTPPPVDTDAANRAFMKRGQLTPVSQPSTSRSASPIIDGGLSATGRAGNLSSRSPGASRRPGGYGGFGDSRKDEPESGLSTSLGRSAGNGFLQRMNTIAPGPFDTNRSPSAATFPTRKDSLDKLDGPLLEDLGPPFDDRPRTSPSSTSGTGNPVAPPRAPRKNGYGGFGRPGTADELQPPNSGFISRSETYPKPSPSLQSPARKSSAPGTRSDRQRQSRDAGHDRKVSMGPDTSRRPPPRTSLLANHKPKNSVSVDLAAEFGVGNPYHTPSDSASSGYTTFSHPSQASSQTSPGRSPIDRRDVEPAVQSDRSMRNLGKSMENLTTRDLPTPLRTPSPLVTPTYGKSIGERNDPAVHAGKLDSEGRGYDRSVPSPRYGDSYYREPEDMRSDYRNEYSTRTTTTMTRAGYSYSPPVGNGSRDPMMVPSRGDCKACGLAIRGKSISSADGRLTGKYHKACFVCTTCSEPFSSAEFYVLDNKPYCEQHYHKLNGSLCGTCGRGIEGQYLEDESSVKHHPGCFRCLDCGRSLSDGYFEVDGKAYCERDAWRRTQPPSPSLYPPPSHNTYPSPSAGQQPGRPGPRPPQGMMKGLPSRPGPRPGPGGQPGVARPPYGPAHGGRLGPPSAGPGLWPRMNKRMTRMGQM</sequence>
<organism evidence="8 9">
    <name type="scientific">Purpureocillium takamizusanense</name>
    <dbReference type="NCBI Taxonomy" id="2060973"/>
    <lineage>
        <taxon>Eukaryota</taxon>
        <taxon>Fungi</taxon>
        <taxon>Dikarya</taxon>
        <taxon>Ascomycota</taxon>
        <taxon>Pezizomycotina</taxon>
        <taxon>Sordariomycetes</taxon>
        <taxon>Hypocreomycetidae</taxon>
        <taxon>Hypocreales</taxon>
        <taxon>Ophiocordycipitaceae</taxon>
        <taxon>Purpureocillium</taxon>
    </lineage>
</organism>
<dbReference type="SMART" id="SM00132">
    <property type="entry name" value="LIM"/>
    <property type="match status" value="2"/>
</dbReference>
<dbReference type="GO" id="GO:0046872">
    <property type="term" value="F:metal ion binding"/>
    <property type="evidence" value="ECO:0007669"/>
    <property type="project" value="UniProtKB-KW"/>
</dbReference>
<feature type="domain" description="LIM zinc-binding" evidence="7">
    <location>
        <begin position="554"/>
        <end position="612"/>
    </location>
</feature>
<evidence type="ECO:0000256" key="5">
    <source>
        <dbReference type="PROSITE-ProRule" id="PRU00125"/>
    </source>
</evidence>
<dbReference type="PANTHER" id="PTHR24207">
    <property type="entry name" value="ZYX102 PROTEIN"/>
    <property type="match status" value="1"/>
</dbReference>
<feature type="compositionally biased region" description="Low complexity" evidence="6">
    <location>
        <begin position="188"/>
        <end position="197"/>
    </location>
</feature>
<feature type="region of interest" description="Disordered" evidence="6">
    <location>
        <begin position="57"/>
        <end position="445"/>
    </location>
</feature>
<feature type="compositionally biased region" description="Polar residues" evidence="6">
    <location>
        <begin position="258"/>
        <end position="271"/>
    </location>
</feature>
<keyword evidence="4 5" id="KW-0440">LIM domain</keyword>
<feature type="domain" description="LIM zinc-binding" evidence="7">
    <location>
        <begin position="490"/>
        <end position="553"/>
    </location>
</feature>
<feature type="compositionally biased region" description="Polar residues" evidence="6">
    <location>
        <begin position="330"/>
        <end position="356"/>
    </location>
</feature>
<evidence type="ECO:0000256" key="1">
    <source>
        <dbReference type="ARBA" id="ARBA00022723"/>
    </source>
</evidence>
<gene>
    <name evidence="8" type="ORF">JDV02_006616</name>
</gene>
<evidence type="ECO:0000256" key="3">
    <source>
        <dbReference type="ARBA" id="ARBA00022833"/>
    </source>
</evidence>
<feature type="compositionally biased region" description="Low complexity" evidence="6">
    <location>
        <begin position="204"/>
        <end position="213"/>
    </location>
</feature>
<evidence type="ECO:0000259" key="7">
    <source>
        <dbReference type="PROSITE" id="PS50023"/>
    </source>
</evidence>
<dbReference type="KEGG" id="ptkz:JDV02_006616"/>
<evidence type="ECO:0000256" key="2">
    <source>
        <dbReference type="ARBA" id="ARBA00022737"/>
    </source>
</evidence>
<feature type="compositionally biased region" description="Polar residues" evidence="6">
    <location>
        <begin position="84"/>
        <end position="95"/>
    </location>
</feature>
<proteinExistence type="predicted"/>
<dbReference type="RefSeq" id="XP_047844019.1">
    <property type="nucleotide sequence ID" value="XM_047988028.1"/>
</dbReference>
<dbReference type="PROSITE" id="PS50023">
    <property type="entry name" value="LIM_DOMAIN_2"/>
    <property type="match status" value="2"/>
</dbReference>
<feature type="compositionally biased region" description="Basic and acidic residues" evidence="6">
    <location>
        <begin position="409"/>
        <end position="430"/>
    </location>
</feature>
<dbReference type="PANTHER" id="PTHR24207:SF2">
    <property type="entry name" value="ZYX102 PROTEIN"/>
    <property type="match status" value="1"/>
</dbReference>
<feature type="compositionally biased region" description="Pro residues" evidence="6">
    <location>
        <begin position="612"/>
        <end position="622"/>
    </location>
</feature>
<evidence type="ECO:0000256" key="4">
    <source>
        <dbReference type="ARBA" id="ARBA00023038"/>
    </source>
</evidence>
<dbReference type="GO" id="GO:0030695">
    <property type="term" value="F:GTPase regulator activity"/>
    <property type="evidence" value="ECO:0007669"/>
    <property type="project" value="UniProtKB-ARBA"/>
</dbReference>
<feature type="compositionally biased region" description="Basic residues" evidence="6">
    <location>
        <begin position="692"/>
        <end position="702"/>
    </location>
</feature>
<dbReference type="OrthoDB" id="1112565at2759"/>
<feature type="compositionally biased region" description="Low complexity" evidence="6">
    <location>
        <begin position="627"/>
        <end position="636"/>
    </location>
</feature>
<dbReference type="AlphaFoldDB" id="A0A9Q8VCB1"/>
<dbReference type="Gene3D" id="2.10.110.10">
    <property type="entry name" value="Cysteine Rich Protein"/>
    <property type="match status" value="2"/>
</dbReference>
<keyword evidence="1 5" id="KW-0479">Metal-binding</keyword>
<keyword evidence="9" id="KW-1185">Reference proteome</keyword>
<dbReference type="EMBL" id="CP086359">
    <property type="protein sequence ID" value="UNI20538.1"/>
    <property type="molecule type" value="Genomic_DNA"/>
</dbReference>
<dbReference type="Proteomes" id="UP000829364">
    <property type="component" value="Chromosome 6"/>
</dbReference>
<keyword evidence="3 5" id="KW-0862">Zinc</keyword>
<evidence type="ECO:0000313" key="8">
    <source>
        <dbReference type="EMBL" id="UNI20538.1"/>
    </source>
</evidence>
<dbReference type="SUPFAM" id="SSF57716">
    <property type="entry name" value="Glucocorticoid receptor-like (DNA-binding domain)"/>
    <property type="match status" value="1"/>
</dbReference>
<dbReference type="CDD" id="cd09397">
    <property type="entry name" value="LIM1_UF1"/>
    <property type="match status" value="1"/>
</dbReference>
<feature type="compositionally biased region" description="Basic and acidic residues" evidence="6">
    <location>
        <begin position="273"/>
        <end position="289"/>
    </location>
</feature>
<dbReference type="Pfam" id="PF00412">
    <property type="entry name" value="LIM"/>
    <property type="match status" value="2"/>
</dbReference>
<dbReference type="InterPro" id="IPR001781">
    <property type="entry name" value="Znf_LIM"/>
</dbReference>
<dbReference type="PROSITE" id="PS00478">
    <property type="entry name" value="LIM_DOMAIN_1"/>
    <property type="match status" value="1"/>
</dbReference>
<protein>
    <recommendedName>
        <fullName evidence="7">LIM zinc-binding domain-containing protein</fullName>
    </recommendedName>
</protein>
<dbReference type="GeneID" id="72068565"/>
<feature type="compositionally biased region" description="Basic and acidic residues" evidence="6">
    <location>
        <begin position="178"/>
        <end position="187"/>
    </location>
</feature>
<feature type="compositionally biased region" description="Low complexity" evidence="6">
    <location>
        <begin position="113"/>
        <end position="123"/>
    </location>
</feature>
<evidence type="ECO:0000256" key="6">
    <source>
        <dbReference type="SAM" id="MobiDB-lite"/>
    </source>
</evidence>
<evidence type="ECO:0000313" key="9">
    <source>
        <dbReference type="Proteomes" id="UP000829364"/>
    </source>
</evidence>
<reference evidence="8" key="1">
    <citation type="submission" date="2021-11" db="EMBL/GenBank/DDBJ databases">
        <title>Purpureocillium_takamizusanense_genome.</title>
        <authorList>
            <person name="Nguyen N.-H."/>
        </authorList>
    </citation>
    <scope>NUCLEOTIDE SEQUENCE</scope>
    <source>
        <strain evidence="8">PT3</strain>
    </source>
</reference>
<feature type="compositionally biased region" description="Polar residues" evidence="6">
    <location>
        <begin position="241"/>
        <end position="251"/>
    </location>
</feature>
<accession>A0A9Q8VCB1</accession>
<feature type="compositionally biased region" description="Low complexity" evidence="6">
    <location>
        <begin position="385"/>
        <end position="404"/>
    </location>
</feature>
<name>A0A9Q8VCB1_9HYPO</name>
<dbReference type="FunFam" id="2.10.110.10:FF:000105">
    <property type="entry name" value="Similar to LIM domain-containing protein"/>
    <property type="match status" value="1"/>
</dbReference>
<dbReference type="CDD" id="cd08368">
    <property type="entry name" value="LIM"/>
    <property type="match status" value="1"/>
</dbReference>